<keyword evidence="2" id="KW-0479">Metal-binding</keyword>
<name>A0A239J7F0_9BACT</name>
<evidence type="ECO:0000313" key="6">
    <source>
        <dbReference type="EMBL" id="SNT01418.1"/>
    </source>
</evidence>
<keyword evidence="3" id="KW-0378">Hydrolase</keyword>
<dbReference type="InterPro" id="IPR011650">
    <property type="entry name" value="Peptidase_M20_dimer"/>
</dbReference>
<dbReference type="SUPFAM" id="SSF55031">
    <property type="entry name" value="Bacterial exopeptidase dimerisation domain"/>
    <property type="match status" value="1"/>
</dbReference>
<dbReference type="RefSeq" id="WP_089408549.1">
    <property type="nucleotide sequence ID" value="NZ_FZOU01000003.1"/>
</dbReference>
<evidence type="ECO:0000256" key="3">
    <source>
        <dbReference type="ARBA" id="ARBA00022801"/>
    </source>
</evidence>
<dbReference type="InterPro" id="IPR050072">
    <property type="entry name" value="Peptidase_M20A"/>
</dbReference>
<dbReference type="InterPro" id="IPR001261">
    <property type="entry name" value="ArgE/DapE_CS"/>
</dbReference>
<dbReference type="Gene3D" id="3.40.630.10">
    <property type="entry name" value="Zn peptidases"/>
    <property type="match status" value="1"/>
</dbReference>
<dbReference type="GO" id="GO:0016787">
    <property type="term" value="F:hydrolase activity"/>
    <property type="evidence" value="ECO:0007669"/>
    <property type="project" value="UniProtKB-KW"/>
</dbReference>
<evidence type="ECO:0000259" key="5">
    <source>
        <dbReference type="Pfam" id="PF07687"/>
    </source>
</evidence>
<dbReference type="PANTHER" id="PTHR43808">
    <property type="entry name" value="ACETYLORNITHINE DEACETYLASE"/>
    <property type="match status" value="1"/>
</dbReference>
<dbReference type="InterPro" id="IPR002933">
    <property type="entry name" value="Peptidase_M20"/>
</dbReference>
<dbReference type="AlphaFoldDB" id="A0A239J7F0"/>
<comment type="cofactor">
    <cofactor evidence="1">
        <name>Zn(2+)</name>
        <dbReference type="ChEBI" id="CHEBI:29105"/>
    </cofactor>
</comment>
<sequence length="435" mass="46231">MFTSAATAMAQHRISRLAAIPSVHRAFHWLHLHQPQLRQWQLQMLAIPAPPFGERPRAEWFAERFTQLGLENVHLDEEGNALAELRTNSGASNLQSGFDSETWVSAGEPSPKTKYLLISAHLDTVFPAGTATQPTEDGPRILAPGACDNAAGLSALLGIAAALQCAGISLPILFAANVGEEGEGDLRGMRQLFERGAYQGRIGAAIALEGGGTGTVVNRALGSRRFRVTVSGPGGHSWTDAGAPNPITLLSRCLAALAEMPLPASPRTTLSPGMISGGTSVNSIPTSASALLDLRSTDPDQLAMTELNLHRTLELLIARANRQNPHQPPAKLQIETIGSRPAGALSEDAPLFQTIRAVDRHLSIRTEPRIGSTDANLPLALKVPAVAIATGGTGDGIHTEAEWYDPTGRETALRRILLILLDTAQQLDNAQLLVL</sequence>
<keyword evidence="7" id="KW-1185">Reference proteome</keyword>
<feature type="domain" description="Peptidase M20 dimerisation" evidence="5">
    <location>
        <begin position="222"/>
        <end position="304"/>
    </location>
</feature>
<accession>A0A239J7F0</accession>
<dbReference type="Gene3D" id="3.30.70.360">
    <property type="match status" value="1"/>
</dbReference>
<dbReference type="Proteomes" id="UP000198356">
    <property type="component" value="Unassembled WGS sequence"/>
</dbReference>
<dbReference type="PANTHER" id="PTHR43808:SF17">
    <property type="entry name" value="PEPTIDASE M20"/>
    <property type="match status" value="1"/>
</dbReference>
<protein>
    <submittedName>
        <fullName evidence="6">Acetylornithine deacetylase/Succinyl-diaminopimelate desuccinylase</fullName>
    </submittedName>
</protein>
<organism evidence="6 7">
    <name type="scientific">Granulicella rosea</name>
    <dbReference type="NCBI Taxonomy" id="474952"/>
    <lineage>
        <taxon>Bacteria</taxon>
        <taxon>Pseudomonadati</taxon>
        <taxon>Acidobacteriota</taxon>
        <taxon>Terriglobia</taxon>
        <taxon>Terriglobales</taxon>
        <taxon>Acidobacteriaceae</taxon>
        <taxon>Granulicella</taxon>
    </lineage>
</organism>
<dbReference type="EMBL" id="FZOU01000003">
    <property type="protein sequence ID" value="SNT01418.1"/>
    <property type="molecule type" value="Genomic_DNA"/>
</dbReference>
<reference evidence="6 7" key="1">
    <citation type="submission" date="2017-06" db="EMBL/GenBank/DDBJ databases">
        <authorList>
            <person name="Kim H.J."/>
            <person name="Triplett B.A."/>
        </authorList>
    </citation>
    <scope>NUCLEOTIDE SEQUENCE [LARGE SCALE GENOMIC DNA]</scope>
    <source>
        <strain evidence="6 7">DSM 18704</strain>
    </source>
</reference>
<keyword evidence="4" id="KW-0862">Zinc</keyword>
<evidence type="ECO:0000256" key="1">
    <source>
        <dbReference type="ARBA" id="ARBA00001947"/>
    </source>
</evidence>
<proteinExistence type="predicted"/>
<dbReference type="Pfam" id="PF01546">
    <property type="entry name" value="Peptidase_M20"/>
    <property type="match status" value="1"/>
</dbReference>
<dbReference type="GO" id="GO:0046872">
    <property type="term" value="F:metal ion binding"/>
    <property type="evidence" value="ECO:0007669"/>
    <property type="project" value="UniProtKB-KW"/>
</dbReference>
<gene>
    <name evidence="6" type="ORF">SAMN05421770_103461</name>
</gene>
<dbReference type="Pfam" id="PF07687">
    <property type="entry name" value="M20_dimer"/>
    <property type="match status" value="1"/>
</dbReference>
<evidence type="ECO:0000313" key="7">
    <source>
        <dbReference type="Proteomes" id="UP000198356"/>
    </source>
</evidence>
<evidence type="ECO:0000256" key="2">
    <source>
        <dbReference type="ARBA" id="ARBA00022723"/>
    </source>
</evidence>
<evidence type="ECO:0000256" key="4">
    <source>
        <dbReference type="ARBA" id="ARBA00022833"/>
    </source>
</evidence>
<dbReference type="PROSITE" id="PS00758">
    <property type="entry name" value="ARGE_DAPE_CPG2_1"/>
    <property type="match status" value="1"/>
</dbReference>
<dbReference type="OrthoDB" id="9783294at2"/>
<dbReference type="SUPFAM" id="SSF53187">
    <property type="entry name" value="Zn-dependent exopeptidases"/>
    <property type="match status" value="1"/>
</dbReference>
<dbReference type="InterPro" id="IPR036264">
    <property type="entry name" value="Bact_exopeptidase_dim_dom"/>
</dbReference>